<proteinExistence type="inferred from homology"/>
<dbReference type="Pfam" id="PF01051">
    <property type="entry name" value="Rep3_N"/>
    <property type="match status" value="1"/>
</dbReference>
<sequence length="393" mass="45779">MGEKLSYKIRKVFEDHIPTLLNEKTLLSESGSVNNESKKQLEKSIEVIALKLRYTNMRELNKMDSVLSNELLDIVKEKYSSNGNITVEMQRKEEEIELQVDILKKAIELKKDYQKKYAHPVERNIIEHGLFESSLPTNSTMARLRTPEGIIERHKNGFRRLYYRNDNGNYLSVFDSRALIGMMKIWKDKGENKVFEFDFKELLNAIEVELDGANYRMIANSLDNLARTQIIMEEYLDPRTQKRTKTKIHHPIPNAEIDRINNRAKVEFNSILQDSLKAGNYINISMSLFNDLANDTSKNLYMFIINYIQTKRDVEGERVLDIEPLIEQLGIHASTKTKKVNLIKDALEELKSYEILKTGEVVKVGRFYKYVRFEESPFLRTPNVIIGGNQLFI</sequence>
<gene>
    <name evidence="3" type="ORF">BBV17_25570</name>
</gene>
<evidence type="ECO:0000256" key="1">
    <source>
        <dbReference type="ARBA" id="ARBA00038283"/>
    </source>
</evidence>
<evidence type="ECO:0000259" key="2">
    <source>
        <dbReference type="Pfam" id="PF01051"/>
    </source>
</evidence>
<comment type="caution">
    <text evidence="3">The sequence shown here is derived from an EMBL/GenBank/DDBJ whole genome shotgun (WGS) entry which is preliminary data.</text>
</comment>
<dbReference type="EMBL" id="MBRJ01000041">
    <property type="protein sequence ID" value="OHX44596.1"/>
    <property type="molecule type" value="Genomic_DNA"/>
</dbReference>
<comment type="similarity">
    <text evidence="1">Belongs to the initiator RepB protein family.</text>
</comment>
<evidence type="ECO:0000313" key="4">
    <source>
        <dbReference type="Proteomes" id="UP000180194"/>
    </source>
</evidence>
<organism evidence="3 4">
    <name type="scientific">Cytobacillus oceanisediminis</name>
    <dbReference type="NCBI Taxonomy" id="665099"/>
    <lineage>
        <taxon>Bacteria</taxon>
        <taxon>Bacillati</taxon>
        <taxon>Bacillota</taxon>
        <taxon>Bacilli</taxon>
        <taxon>Bacillales</taxon>
        <taxon>Bacillaceae</taxon>
        <taxon>Cytobacillus</taxon>
    </lineage>
</organism>
<dbReference type="Proteomes" id="UP000180194">
    <property type="component" value="Unassembled WGS sequence"/>
</dbReference>
<name>A0ABX3CMY9_9BACI</name>
<reference evidence="3 4" key="1">
    <citation type="submission" date="2016-07" db="EMBL/GenBank/DDBJ databases">
        <title>Bacillus oceanisediminis whole genome.</title>
        <authorList>
            <person name="Pal Y."/>
            <person name="Verma A."/>
            <person name="Mual P."/>
            <person name="Srinivasan K."/>
        </authorList>
    </citation>
    <scope>NUCLEOTIDE SEQUENCE [LARGE SCALE GENOMIC DNA]</scope>
    <source>
        <strain evidence="3 4">Bhandara28</strain>
    </source>
</reference>
<accession>A0ABX3CMY9</accession>
<dbReference type="InterPro" id="IPR000525">
    <property type="entry name" value="Initiator_Rep_WH1"/>
</dbReference>
<keyword evidence="4" id="KW-1185">Reference proteome</keyword>
<protein>
    <recommendedName>
        <fullName evidence="2">Initiator Rep protein WH1 domain-containing protein</fullName>
    </recommendedName>
</protein>
<evidence type="ECO:0000313" key="3">
    <source>
        <dbReference type="EMBL" id="OHX44596.1"/>
    </source>
</evidence>
<feature type="domain" description="Initiator Rep protein WH1" evidence="2">
    <location>
        <begin position="184"/>
        <end position="304"/>
    </location>
</feature>